<gene>
    <name evidence="2" type="ORF">ACFX5E_01965</name>
</gene>
<feature type="chain" id="PRO_5046913178" evidence="1">
    <location>
        <begin position="24"/>
        <end position="124"/>
    </location>
</feature>
<reference evidence="2 3" key="1">
    <citation type="submission" date="2024-06" db="EMBL/GenBank/DDBJ databases">
        <title>Flavobacterium spp. isolated from glacier.</title>
        <authorList>
            <person name="Han D."/>
        </authorList>
    </citation>
    <scope>NUCLEOTIDE SEQUENCE [LARGE SCALE GENOMIC DNA]</scope>
    <source>
        <strain evidence="2 3">LS2P90</strain>
    </source>
</reference>
<dbReference type="EMBL" id="JBHZPZ010000002">
    <property type="protein sequence ID" value="MFE3866839.1"/>
    <property type="molecule type" value="Genomic_DNA"/>
</dbReference>
<dbReference type="Proteomes" id="UP001600109">
    <property type="component" value="Unassembled WGS sequence"/>
</dbReference>
<accession>A0ABW6HSB7</accession>
<keyword evidence="3" id="KW-1185">Reference proteome</keyword>
<organism evidence="2 3">
    <name type="scientific">Flavobacterium xylosi</name>
    <dbReference type="NCBI Taxonomy" id="3230415"/>
    <lineage>
        <taxon>Bacteria</taxon>
        <taxon>Pseudomonadati</taxon>
        <taxon>Bacteroidota</taxon>
        <taxon>Flavobacteriia</taxon>
        <taxon>Flavobacteriales</taxon>
        <taxon>Flavobacteriaceae</taxon>
        <taxon>Flavobacterium</taxon>
    </lineage>
</organism>
<evidence type="ECO:0000313" key="3">
    <source>
        <dbReference type="Proteomes" id="UP001600109"/>
    </source>
</evidence>
<sequence length="124" mass="14338">MTKYLKYLISLFLAFGLMVNDGALNSPSNSADYFQFSNAILRSELNYKGSKLYVFNQINSSEKTSIFLFQLAFLQFKDIYCLQIPVLLKLQTLLYQKVSSFAMQNIFINEMITSRNSYKSLYTA</sequence>
<evidence type="ECO:0000313" key="2">
    <source>
        <dbReference type="EMBL" id="MFE3866839.1"/>
    </source>
</evidence>
<protein>
    <submittedName>
        <fullName evidence="2">Uncharacterized protein</fullName>
    </submittedName>
</protein>
<keyword evidence="1" id="KW-0732">Signal</keyword>
<feature type="signal peptide" evidence="1">
    <location>
        <begin position="1"/>
        <end position="23"/>
    </location>
</feature>
<name>A0ABW6HSB7_9FLAO</name>
<comment type="caution">
    <text evidence="2">The sequence shown here is derived from an EMBL/GenBank/DDBJ whole genome shotgun (WGS) entry which is preliminary data.</text>
</comment>
<dbReference type="RefSeq" id="WP_379853489.1">
    <property type="nucleotide sequence ID" value="NZ_JBHZPZ010000002.1"/>
</dbReference>
<evidence type="ECO:0000256" key="1">
    <source>
        <dbReference type="SAM" id="SignalP"/>
    </source>
</evidence>
<proteinExistence type="predicted"/>